<protein>
    <submittedName>
        <fullName evidence="12">Leucine rich repeat, putative</fullName>
    </submittedName>
</protein>
<keyword evidence="9" id="KW-0325">Glycoprotein</keyword>
<keyword evidence="6 10" id="KW-1133">Transmembrane helix</keyword>
<dbReference type="SUPFAM" id="SSF52058">
    <property type="entry name" value="L domain-like"/>
    <property type="match status" value="1"/>
</dbReference>
<evidence type="ECO:0000313" key="12">
    <source>
        <dbReference type="EMBL" id="CAD2221582.1"/>
    </source>
</evidence>
<feature type="chain" id="PRO_5028993284" evidence="11">
    <location>
        <begin position="26"/>
        <end position="455"/>
    </location>
</feature>
<dbReference type="Gene3D" id="3.80.10.10">
    <property type="entry name" value="Ribonuclease Inhibitor"/>
    <property type="match status" value="2"/>
</dbReference>
<dbReference type="AlphaFoldDB" id="A0A7G2CTM6"/>
<dbReference type="PANTHER" id="PTHR27000:SF642">
    <property type="entry name" value="INACTIVE LEUCINE-RICH REPEAT RECEPTOR KINASE XIAO-RELATED"/>
    <property type="match status" value="1"/>
</dbReference>
<evidence type="ECO:0000256" key="3">
    <source>
        <dbReference type="ARBA" id="ARBA00022692"/>
    </source>
</evidence>
<feature type="transmembrane region" description="Helical" evidence="10">
    <location>
        <begin position="380"/>
        <end position="404"/>
    </location>
</feature>
<dbReference type="Pfam" id="PF00560">
    <property type="entry name" value="LRR_1"/>
    <property type="match status" value="2"/>
</dbReference>
<gene>
    <name evidence="12" type="ORF">ADEAN_000911400</name>
</gene>
<evidence type="ECO:0000256" key="5">
    <source>
        <dbReference type="ARBA" id="ARBA00022737"/>
    </source>
</evidence>
<dbReference type="GO" id="GO:0016020">
    <property type="term" value="C:membrane"/>
    <property type="evidence" value="ECO:0007669"/>
    <property type="project" value="UniProtKB-SubCell"/>
</dbReference>
<keyword evidence="2" id="KW-0433">Leucine-rich repeat</keyword>
<keyword evidence="8" id="KW-0675">Receptor</keyword>
<dbReference type="InterPro" id="IPR001611">
    <property type="entry name" value="Leu-rich_rpt"/>
</dbReference>
<comment type="subcellular location">
    <subcellularLocation>
        <location evidence="1">Membrane</location>
        <topology evidence="1">Single-pass membrane protein</topology>
    </subcellularLocation>
</comment>
<sequence>MTYPARRSALRILFTGLLLIGSATAANDSNAYIANLLTSMGISGINEGNVCSASGIRCANGFVSEIMLHAIDRFSAAPRTLPDHTVAPFNTYHYDEMTIATIECSNFPSLTGSLPAAWGRIKTLYYLRLADSQLTGSLPKEWSAMTALITLYLANNQLSGTLPPEWTSLKIRSLDLSSNQLTGALPLGWGSLSLLVNLKLSNNGLTGALPPEWSYMRELLTLDVSNNQLGGTLPQEWSGITALETLRLGKNQLIGLFPASWSTLPALQVLELNDNQLSGNVPDRLPPRIQSVDFRGNRLSGCFPQSFTTATYPSAKGIYLPEEVSGCVPPSWKEPKNGLYNCYSDLLKSYSSSTLDDCASDSSCSVDAAKPEKKGLSAGAIAGIVVACVVVFLVILFLIIFLCCCRKNKKDAGKLVLSTETPGTMNPLVVGSSEDDRSCSQGRTESMYSHYNDVH</sequence>
<evidence type="ECO:0000256" key="8">
    <source>
        <dbReference type="ARBA" id="ARBA00023170"/>
    </source>
</evidence>
<evidence type="ECO:0000256" key="7">
    <source>
        <dbReference type="ARBA" id="ARBA00023136"/>
    </source>
</evidence>
<evidence type="ECO:0000256" key="1">
    <source>
        <dbReference type="ARBA" id="ARBA00004167"/>
    </source>
</evidence>
<dbReference type="VEuPathDB" id="TriTrypDB:ADEAN_000911400"/>
<dbReference type="Proteomes" id="UP000515908">
    <property type="component" value="Chromosome 22"/>
</dbReference>
<evidence type="ECO:0000256" key="10">
    <source>
        <dbReference type="SAM" id="Phobius"/>
    </source>
</evidence>
<evidence type="ECO:0000256" key="11">
    <source>
        <dbReference type="SAM" id="SignalP"/>
    </source>
</evidence>
<evidence type="ECO:0000256" key="4">
    <source>
        <dbReference type="ARBA" id="ARBA00022729"/>
    </source>
</evidence>
<organism evidence="12 13">
    <name type="scientific">Angomonas deanei</name>
    <dbReference type="NCBI Taxonomy" id="59799"/>
    <lineage>
        <taxon>Eukaryota</taxon>
        <taxon>Discoba</taxon>
        <taxon>Euglenozoa</taxon>
        <taxon>Kinetoplastea</taxon>
        <taxon>Metakinetoplastina</taxon>
        <taxon>Trypanosomatida</taxon>
        <taxon>Trypanosomatidae</taxon>
        <taxon>Strigomonadinae</taxon>
        <taxon>Angomonas</taxon>
    </lineage>
</organism>
<dbReference type="FunFam" id="3.80.10.10:FF:000383">
    <property type="entry name" value="Leucine-rich repeat receptor protein kinase EMS1"/>
    <property type="match status" value="1"/>
</dbReference>
<evidence type="ECO:0000256" key="6">
    <source>
        <dbReference type="ARBA" id="ARBA00022989"/>
    </source>
</evidence>
<dbReference type="PRINTS" id="PR00019">
    <property type="entry name" value="LEURICHRPT"/>
</dbReference>
<reference evidence="12 13" key="1">
    <citation type="submission" date="2020-08" db="EMBL/GenBank/DDBJ databases">
        <authorList>
            <person name="Newling K."/>
            <person name="Davey J."/>
            <person name="Forrester S."/>
        </authorList>
    </citation>
    <scope>NUCLEOTIDE SEQUENCE [LARGE SCALE GENOMIC DNA]</scope>
    <source>
        <strain evidence="13">Crithidia deanei Carvalho (ATCC PRA-265)</strain>
    </source>
</reference>
<keyword evidence="3 10" id="KW-0812">Transmembrane</keyword>
<keyword evidence="13" id="KW-1185">Reference proteome</keyword>
<dbReference type="Pfam" id="PF13855">
    <property type="entry name" value="LRR_8"/>
    <property type="match status" value="1"/>
</dbReference>
<keyword evidence="4 11" id="KW-0732">Signal</keyword>
<evidence type="ECO:0000256" key="9">
    <source>
        <dbReference type="ARBA" id="ARBA00023180"/>
    </source>
</evidence>
<accession>A0A7G2CTM6</accession>
<name>A0A7G2CTM6_9TRYP</name>
<proteinExistence type="predicted"/>
<evidence type="ECO:0000313" key="13">
    <source>
        <dbReference type="Proteomes" id="UP000515908"/>
    </source>
</evidence>
<evidence type="ECO:0000256" key="2">
    <source>
        <dbReference type="ARBA" id="ARBA00022614"/>
    </source>
</evidence>
<dbReference type="PANTHER" id="PTHR27000">
    <property type="entry name" value="LEUCINE-RICH REPEAT RECEPTOR-LIKE PROTEIN KINASE FAMILY PROTEIN-RELATED"/>
    <property type="match status" value="1"/>
</dbReference>
<dbReference type="InterPro" id="IPR032675">
    <property type="entry name" value="LRR_dom_sf"/>
</dbReference>
<dbReference type="EMBL" id="LR877166">
    <property type="protein sequence ID" value="CAD2221582.1"/>
    <property type="molecule type" value="Genomic_DNA"/>
</dbReference>
<feature type="signal peptide" evidence="11">
    <location>
        <begin position="1"/>
        <end position="25"/>
    </location>
</feature>
<keyword evidence="5" id="KW-0677">Repeat</keyword>
<keyword evidence="7 10" id="KW-0472">Membrane</keyword>